<evidence type="ECO:0000313" key="2">
    <source>
        <dbReference type="EMBL" id="EAX93219.1"/>
    </source>
</evidence>
<dbReference type="PANTHER" id="PTHR16861:SF4">
    <property type="entry name" value="SH3 DOMAIN PROTEIN (AFU_ORTHOLOGUE AFUA_1G13610)"/>
    <property type="match status" value="1"/>
</dbReference>
<dbReference type="KEGG" id="tva:4750937"/>
<gene>
    <name evidence="2" type="ORF">TVAG_245230</name>
</gene>
<dbReference type="PANTHER" id="PTHR16861">
    <property type="entry name" value="GLYCOPROTEIN 38"/>
    <property type="match status" value="1"/>
</dbReference>
<keyword evidence="1" id="KW-1133">Transmembrane helix</keyword>
<keyword evidence="1" id="KW-0472">Membrane</keyword>
<dbReference type="VEuPathDB" id="TrichDB:TVAGG3_0017490"/>
<proteinExistence type="predicted"/>
<name>A2FPE6_TRIV3</name>
<evidence type="ECO:0000313" key="3">
    <source>
        <dbReference type="Proteomes" id="UP000001542"/>
    </source>
</evidence>
<dbReference type="SMR" id="A2FPE6"/>
<evidence type="ECO:0000256" key="1">
    <source>
        <dbReference type="SAM" id="Phobius"/>
    </source>
</evidence>
<dbReference type="VEuPathDB" id="TrichDB:TVAG_245230"/>
<sequence>MMFLFAATGLSVFKVDKTKAFPDDCKTFHEPKKNGKTKLVNLKKDETLCFDSSYIMGSSSKFDVYAAIQKQNETSQEWYWEHKDKVESALAVLGTYSAEDNDYIDPVAKVVCTEKTCKIQVLEVSPSYGYEVNTTDKGVTVTTRYVMRSFLNSFNEGDQETYVRFSKNKVNDNQVSKTEERSAAFFAFPEPRHMTFSRNENLGYLYSGTGKWDDKKISGTIGSPKTSYFYVNEKEDFKPTEDKEGNYDLNMSCNFTWSKKEKSSSEDSEPTEFYFPEVSGQFSTEGGVYTADDFNEASSGGLPGWAIALIVIGVVIVVAVVIVVVVIVVKKKN</sequence>
<reference evidence="2" key="2">
    <citation type="journal article" date="2007" name="Science">
        <title>Draft genome sequence of the sexually transmitted pathogen Trichomonas vaginalis.</title>
        <authorList>
            <person name="Carlton J.M."/>
            <person name="Hirt R.P."/>
            <person name="Silva J.C."/>
            <person name="Delcher A.L."/>
            <person name="Schatz M."/>
            <person name="Zhao Q."/>
            <person name="Wortman J.R."/>
            <person name="Bidwell S.L."/>
            <person name="Alsmark U.C.M."/>
            <person name="Besteiro S."/>
            <person name="Sicheritz-Ponten T."/>
            <person name="Noel C.J."/>
            <person name="Dacks J.B."/>
            <person name="Foster P.G."/>
            <person name="Simillion C."/>
            <person name="Van de Peer Y."/>
            <person name="Miranda-Saavedra D."/>
            <person name="Barton G.J."/>
            <person name="Westrop G.D."/>
            <person name="Mueller S."/>
            <person name="Dessi D."/>
            <person name="Fiori P.L."/>
            <person name="Ren Q."/>
            <person name="Paulsen I."/>
            <person name="Zhang H."/>
            <person name="Bastida-Corcuera F.D."/>
            <person name="Simoes-Barbosa A."/>
            <person name="Brown M.T."/>
            <person name="Hayes R.D."/>
            <person name="Mukherjee M."/>
            <person name="Okumura C.Y."/>
            <person name="Schneider R."/>
            <person name="Smith A.J."/>
            <person name="Vanacova S."/>
            <person name="Villalvazo M."/>
            <person name="Haas B.J."/>
            <person name="Pertea M."/>
            <person name="Feldblyum T.V."/>
            <person name="Utterback T.R."/>
            <person name="Shu C.L."/>
            <person name="Osoegawa K."/>
            <person name="de Jong P.J."/>
            <person name="Hrdy I."/>
            <person name="Horvathova L."/>
            <person name="Zubacova Z."/>
            <person name="Dolezal P."/>
            <person name="Malik S.B."/>
            <person name="Logsdon J.M. Jr."/>
            <person name="Henze K."/>
            <person name="Gupta A."/>
            <person name="Wang C.C."/>
            <person name="Dunne R.L."/>
            <person name="Upcroft J.A."/>
            <person name="Upcroft P."/>
            <person name="White O."/>
            <person name="Salzberg S.L."/>
            <person name="Tang P."/>
            <person name="Chiu C.-H."/>
            <person name="Lee Y.-S."/>
            <person name="Embley T.M."/>
            <person name="Coombs G.H."/>
            <person name="Mottram J.C."/>
            <person name="Tachezy J."/>
            <person name="Fraser-Liggett C.M."/>
            <person name="Johnson P.J."/>
        </authorList>
    </citation>
    <scope>NUCLEOTIDE SEQUENCE [LARGE SCALE GENOMIC DNA]</scope>
    <source>
        <strain evidence="2">G3</strain>
    </source>
</reference>
<accession>A2FPE6</accession>
<organism evidence="2 3">
    <name type="scientific">Trichomonas vaginalis (strain ATCC PRA-98 / G3)</name>
    <dbReference type="NCBI Taxonomy" id="412133"/>
    <lineage>
        <taxon>Eukaryota</taxon>
        <taxon>Metamonada</taxon>
        <taxon>Parabasalia</taxon>
        <taxon>Trichomonadida</taxon>
        <taxon>Trichomonadidae</taxon>
        <taxon>Trichomonas</taxon>
    </lineage>
</organism>
<keyword evidence="3" id="KW-1185">Reference proteome</keyword>
<protein>
    <submittedName>
        <fullName evidence="2">Uncharacterized protein</fullName>
    </submittedName>
</protein>
<feature type="transmembrane region" description="Helical" evidence="1">
    <location>
        <begin position="305"/>
        <end position="329"/>
    </location>
</feature>
<dbReference type="AlphaFoldDB" id="A2FPE6"/>
<dbReference type="EMBL" id="DS113924">
    <property type="protein sequence ID" value="EAX93219.1"/>
    <property type="molecule type" value="Genomic_DNA"/>
</dbReference>
<dbReference type="InParanoid" id="A2FPE6"/>
<dbReference type="RefSeq" id="XP_001306149.1">
    <property type="nucleotide sequence ID" value="XM_001306148.1"/>
</dbReference>
<reference evidence="2" key="1">
    <citation type="submission" date="2006-10" db="EMBL/GenBank/DDBJ databases">
        <authorList>
            <person name="Amadeo P."/>
            <person name="Zhao Q."/>
            <person name="Wortman J."/>
            <person name="Fraser-Liggett C."/>
            <person name="Carlton J."/>
        </authorList>
    </citation>
    <scope>NUCLEOTIDE SEQUENCE</scope>
    <source>
        <strain evidence="2">G3</strain>
    </source>
</reference>
<dbReference type="Proteomes" id="UP000001542">
    <property type="component" value="Unassembled WGS sequence"/>
</dbReference>
<keyword evidence="1" id="KW-0812">Transmembrane</keyword>